<dbReference type="InterPro" id="IPR032466">
    <property type="entry name" value="Metal_Hydrolase"/>
</dbReference>
<name>A0ABP9GZB9_9ACTN</name>
<dbReference type="RefSeq" id="WP_345674856.1">
    <property type="nucleotide sequence ID" value="NZ_BAABHS010000005.1"/>
</dbReference>
<evidence type="ECO:0000259" key="2">
    <source>
        <dbReference type="Pfam" id="PF04909"/>
    </source>
</evidence>
<keyword evidence="4" id="KW-1185">Reference proteome</keyword>
<gene>
    <name evidence="3" type="ORF">GCM10023205_18560</name>
</gene>
<proteinExistence type="predicted"/>
<dbReference type="PANTHER" id="PTHR21240:SF28">
    <property type="entry name" value="ISO-OROTATE DECARBOXYLASE (EUROFUNG)"/>
    <property type="match status" value="1"/>
</dbReference>
<evidence type="ECO:0000313" key="4">
    <source>
        <dbReference type="Proteomes" id="UP001500466"/>
    </source>
</evidence>
<dbReference type="Pfam" id="PF04909">
    <property type="entry name" value="Amidohydro_2"/>
    <property type="match status" value="1"/>
</dbReference>
<sequence>MADLLERILAYAGPKGELVLRGDVLTGANRFRIISVDDHLMETPQLFRDRVPARMRDAAPHLERDELGNDWWVFGDERVPLLGSDAIRGWEAGKGYLGPVNFDELHPATYDAGERVRVMDAAGIAAQLNFPSAPFGFAGRRFLGMKDRDLGLASVRAYNDWLLDAWITPHPGRFIACQIPWLGDPEVAAAEIRRNAERGFVAVSFSENPERLGLPSLYSDAWDPFFRACEETGTVVNLHVGSSSETIVPSRDSTAAVLGVLFPINSMAAAADWLFARIPLRFPDIRIALSEGGIGWVPMFIDRIEFMGRDLDYSADFGPHSPVDFLRRNFYFTVLSDPATMRLRHLIGVDHIMVETDYPHPDSTWPHSQEVLAEQFAGVPDDEIELMTSGNAAALYRHPVVAH</sequence>
<dbReference type="SUPFAM" id="SSF51556">
    <property type="entry name" value="Metallo-dependent hydrolases"/>
    <property type="match status" value="1"/>
</dbReference>
<evidence type="ECO:0000313" key="3">
    <source>
        <dbReference type="EMBL" id="GAA4956626.1"/>
    </source>
</evidence>
<dbReference type="Gene3D" id="3.20.20.140">
    <property type="entry name" value="Metal-dependent hydrolases"/>
    <property type="match status" value="1"/>
</dbReference>
<dbReference type="PANTHER" id="PTHR21240">
    <property type="entry name" value="2-AMINO-3-CARBOXYLMUCONATE-6-SEMIALDEHYDE DECARBOXYLASE"/>
    <property type="match status" value="1"/>
</dbReference>
<dbReference type="InterPro" id="IPR006680">
    <property type="entry name" value="Amidohydro-rel"/>
</dbReference>
<comment type="caution">
    <text evidence="3">The sequence shown here is derived from an EMBL/GenBank/DDBJ whole genome shotgun (WGS) entry which is preliminary data.</text>
</comment>
<dbReference type="InterPro" id="IPR032465">
    <property type="entry name" value="ACMSD"/>
</dbReference>
<protein>
    <submittedName>
        <fullName evidence="3">Amidohydrolase family protein</fullName>
    </submittedName>
</protein>
<feature type="domain" description="Amidohydrolase-related" evidence="2">
    <location>
        <begin position="110"/>
        <end position="397"/>
    </location>
</feature>
<organism evidence="3 4">
    <name type="scientific">Yinghuangia aomiensis</name>
    <dbReference type="NCBI Taxonomy" id="676205"/>
    <lineage>
        <taxon>Bacteria</taxon>
        <taxon>Bacillati</taxon>
        <taxon>Actinomycetota</taxon>
        <taxon>Actinomycetes</taxon>
        <taxon>Kitasatosporales</taxon>
        <taxon>Streptomycetaceae</taxon>
        <taxon>Yinghuangia</taxon>
    </lineage>
</organism>
<keyword evidence="1" id="KW-0456">Lyase</keyword>
<accession>A0ABP9GZB9</accession>
<reference evidence="4" key="1">
    <citation type="journal article" date="2019" name="Int. J. Syst. Evol. Microbiol.">
        <title>The Global Catalogue of Microorganisms (GCM) 10K type strain sequencing project: providing services to taxonomists for standard genome sequencing and annotation.</title>
        <authorList>
            <consortium name="The Broad Institute Genomics Platform"/>
            <consortium name="The Broad Institute Genome Sequencing Center for Infectious Disease"/>
            <person name="Wu L."/>
            <person name="Ma J."/>
        </authorList>
    </citation>
    <scope>NUCLEOTIDE SEQUENCE [LARGE SCALE GENOMIC DNA]</scope>
    <source>
        <strain evidence="4">JCM 17986</strain>
    </source>
</reference>
<evidence type="ECO:0000256" key="1">
    <source>
        <dbReference type="ARBA" id="ARBA00023239"/>
    </source>
</evidence>
<dbReference type="Proteomes" id="UP001500466">
    <property type="component" value="Unassembled WGS sequence"/>
</dbReference>
<dbReference type="EMBL" id="BAABHS010000005">
    <property type="protein sequence ID" value="GAA4956626.1"/>
    <property type="molecule type" value="Genomic_DNA"/>
</dbReference>